<dbReference type="AlphaFoldDB" id="A0A401G8J9"/>
<organism evidence="1 2">
    <name type="scientific">Sparassis crispa</name>
    <dbReference type="NCBI Taxonomy" id="139825"/>
    <lineage>
        <taxon>Eukaryota</taxon>
        <taxon>Fungi</taxon>
        <taxon>Dikarya</taxon>
        <taxon>Basidiomycota</taxon>
        <taxon>Agaricomycotina</taxon>
        <taxon>Agaricomycetes</taxon>
        <taxon>Polyporales</taxon>
        <taxon>Sparassidaceae</taxon>
        <taxon>Sparassis</taxon>
    </lineage>
</organism>
<dbReference type="RefSeq" id="XP_027609376.1">
    <property type="nucleotide sequence ID" value="XM_027753575.1"/>
</dbReference>
<proteinExistence type="predicted"/>
<evidence type="ECO:0000313" key="1">
    <source>
        <dbReference type="EMBL" id="GBE78463.1"/>
    </source>
</evidence>
<dbReference type="Proteomes" id="UP000287166">
    <property type="component" value="Unassembled WGS sequence"/>
</dbReference>
<dbReference type="OrthoDB" id="534912at2759"/>
<dbReference type="GeneID" id="38775380"/>
<protein>
    <submittedName>
        <fullName evidence="1">Uncharacterized protein</fullName>
    </submittedName>
</protein>
<accession>A0A401G8J9</accession>
<keyword evidence="2" id="KW-1185">Reference proteome</keyword>
<dbReference type="InParanoid" id="A0A401G8J9"/>
<comment type="caution">
    <text evidence="1">The sequence shown here is derived from an EMBL/GenBank/DDBJ whole genome shotgun (WGS) entry which is preliminary data.</text>
</comment>
<gene>
    <name evidence="1" type="ORF">SCP_0113520</name>
</gene>
<reference evidence="1 2" key="1">
    <citation type="journal article" date="2018" name="Sci. Rep.">
        <title>Genome sequence of the cauliflower mushroom Sparassis crispa (Hanabiratake) and its association with beneficial usage.</title>
        <authorList>
            <person name="Kiyama R."/>
            <person name="Furutani Y."/>
            <person name="Kawaguchi K."/>
            <person name="Nakanishi T."/>
        </authorList>
    </citation>
    <scope>NUCLEOTIDE SEQUENCE [LARGE SCALE GENOMIC DNA]</scope>
</reference>
<dbReference type="EMBL" id="BFAD01000001">
    <property type="protein sequence ID" value="GBE78463.1"/>
    <property type="molecule type" value="Genomic_DNA"/>
</dbReference>
<dbReference type="STRING" id="139825.A0A401G8J9"/>
<sequence>MNRYTDDLRCFPPWTVLSDPSPGSPLPELPYSFCQMELACVTVAILMCVFAEPGRVLPNLYAEHAIGPIVGLIFNALFAKRELIALDGVNTSDSTTTGSNCPLHVHLCDNGTCIRYDTYARESYGSDSITESSSDAEALGMDDAQIGEFLNDYIEVLPLHSAYWTPACNSGTGDSDLHAPYRWGPSWTPDTSMWGPQRRDHHVVNNHRERHLTPLSEKPQHEQQA</sequence>
<name>A0A401G8J9_9APHY</name>
<evidence type="ECO:0000313" key="2">
    <source>
        <dbReference type="Proteomes" id="UP000287166"/>
    </source>
</evidence>